<evidence type="ECO:0000256" key="3">
    <source>
        <dbReference type="ARBA" id="ARBA00012232"/>
    </source>
</evidence>
<dbReference type="EMBL" id="CP076448">
    <property type="protein sequence ID" value="QXM26207.1"/>
    <property type="molecule type" value="Genomic_DNA"/>
</dbReference>
<dbReference type="NCBIfam" id="TIGR01417">
    <property type="entry name" value="PTS_I_fam"/>
    <property type="match status" value="1"/>
</dbReference>
<protein>
    <recommendedName>
        <fullName evidence="3">phosphoenolpyruvate--protein phosphotransferase</fullName>
        <ecNumber evidence="3">2.7.3.9</ecNumber>
    </recommendedName>
</protein>
<dbReference type="GO" id="GO:0008965">
    <property type="term" value="F:phosphoenolpyruvate-protein phosphotransferase activity"/>
    <property type="evidence" value="ECO:0007669"/>
    <property type="project" value="UniProtKB-EC"/>
</dbReference>
<dbReference type="PROSITE" id="PS00742">
    <property type="entry name" value="PEP_ENZYMES_2"/>
    <property type="match status" value="1"/>
</dbReference>
<proteinExistence type="predicted"/>
<evidence type="ECO:0000256" key="2">
    <source>
        <dbReference type="ARBA" id="ARBA00004496"/>
    </source>
</evidence>
<organism evidence="9 10">
    <name type="scientific">Elioraea tepida</name>
    <dbReference type="NCBI Taxonomy" id="2843330"/>
    <lineage>
        <taxon>Bacteria</taxon>
        <taxon>Pseudomonadati</taxon>
        <taxon>Pseudomonadota</taxon>
        <taxon>Alphaproteobacteria</taxon>
        <taxon>Acetobacterales</taxon>
        <taxon>Elioraeaceae</taxon>
        <taxon>Elioraea</taxon>
    </lineage>
</organism>
<keyword evidence="9" id="KW-0808">Transferase</keyword>
<dbReference type="AlphaFoldDB" id="A0A975U4E9"/>
<name>A0A975U4E9_9PROT</name>
<keyword evidence="5" id="KW-0963">Cytoplasm</keyword>
<feature type="domain" description="GAF" evidence="8">
    <location>
        <begin position="6"/>
        <end position="152"/>
    </location>
</feature>
<comment type="catalytic activity">
    <reaction evidence="1">
        <text>L-histidyl-[protein] + phosphoenolpyruvate = N(pros)-phospho-L-histidyl-[protein] + pyruvate</text>
        <dbReference type="Rhea" id="RHEA:23880"/>
        <dbReference type="Rhea" id="RHEA-COMP:9745"/>
        <dbReference type="Rhea" id="RHEA-COMP:9746"/>
        <dbReference type="ChEBI" id="CHEBI:15361"/>
        <dbReference type="ChEBI" id="CHEBI:29979"/>
        <dbReference type="ChEBI" id="CHEBI:58702"/>
        <dbReference type="ChEBI" id="CHEBI:64837"/>
        <dbReference type="EC" id="2.7.3.9"/>
    </reaction>
</comment>
<dbReference type="InterPro" id="IPR000121">
    <property type="entry name" value="PEP_util_C"/>
</dbReference>
<dbReference type="InterPro" id="IPR008731">
    <property type="entry name" value="PTS_EIN"/>
</dbReference>
<dbReference type="InterPro" id="IPR008279">
    <property type="entry name" value="PEP-util_enz_mobile_dom"/>
</dbReference>
<evidence type="ECO:0000256" key="1">
    <source>
        <dbReference type="ARBA" id="ARBA00000683"/>
    </source>
</evidence>
<evidence type="ECO:0000256" key="7">
    <source>
        <dbReference type="ARBA" id="ARBA00022683"/>
    </source>
</evidence>
<evidence type="ECO:0000256" key="6">
    <source>
        <dbReference type="ARBA" id="ARBA00022597"/>
    </source>
</evidence>
<dbReference type="Proteomes" id="UP000694001">
    <property type="component" value="Chromosome"/>
</dbReference>
<evidence type="ECO:0000259" key="8">
    <source>
        <dbReference type="SMART" id="SM00065"/>
    </source>
</evidence>
<gene>
    <name evidence="9" type="primary">ptsP</name>
    <name evidence="9" type="ORF">KO353_04645</name>
</gene>
<dbReference type="InterPro" id="IPR006318">
    <property type="entry name" value="PTS_EI-like"/>
</dbReference>
<dbReference type="SMART" id="SM00065">
    <property type="entry name" value="GAF"/>
    <property type="match status" value="1"/>
</dbReference>
<dbReference type="Pfam" id="PF01590">
    <property type="entry name" value="GAF"/>
    <property type="match status" value="1"/>
</dbReference>
<reference evidence="9" key="1">
    <citation type="submission" date="2021-06" db="EMBL/GenBank/DDBJ databases">
        <title>Elioraea tepida, sp. nov., a moderately thermophilic aerobic anoxygenic phototrophic bacterium isolated from an alkaline siliceous hot spring mat community in Yellowstone National Park, WY, USA.</title>
        <authorList>
            <person name="Saini M.K."/>
            <person name="Yoshida S."/>
            <person name="Sebastian A."/>
            <person name="Hirose S."/>
            <person name="Hara E."/>
            <person name="Tamaki H."/>
            <person name="Soulier N.T."/>
            <person name="Albert I."/>
            <person name="Hanada S."/>
            <person name="Bryant D.A."/>
            <person name="Tank M."/>
        </authorList>
    </citation>
    <scope>NUCLEOTIDE SEQUENCE</scope>
    <source>
        <strain evidence="9">MS-P2</strain>
    </source>
</reference>
<dbReference type="Pfam" id="PF02896">
    <property type="entry name" value="PEP-utilizers_C"/>
    <property type="match status" value="1"/>
</dbReference>
<dbReference type="GO" id="GO:0005737">
    <property type="term" value="C:cytoplasm"/>
    <property type="evidence" value="ECO:0007669"/>
    <property type="project" value="UniProtKB-SubCell"/>
</dbReference>
<keyword evidence="7" id="KW-0598">Phosphotransferase system</keyword>
<sequence>MAEAEAPAARLAALVRLVADELAAEVCSIYVMRPGEILELVATEGLRQDAVHRTRLRVGEGIVGTVAAEARPLNLPDAQNHPAFAYRPETGEEPFASMLAVPLLRAGRVLGVLAVQTREARLYTEPEVEALETVAMLLAELVLGLRPPPRDRDEVPRALAGTLPRVFEGVGLTPGIALGPAVRHGARPPLAAVLATDPAAERERLEAAVAAMHAGLDTLLAGSAGLVSGSAETREVFEAYRLIAADAGWLARIRDAVAAGLTAEAAVERELAELRARMRRVRDAYLRERLADLEDAAGRLIDHLAGGSRAEGLPQGFILLARRLGPAELLDYHGRGLAGLLLEEGSPTAHATIIARALEVPLLAGCRGAVDSAEEGETVLLDAEEGRLILRPESEIVSGYEAALAARSARRAALAETATLPPMTADGVRVSVLMNAGLAADLAQLDSCGAEGIGLFRTEIAWLARGGLPDPDAEEAFYARVVEAAGARPVLFRTIDLGGDKLLPGFPHGEEENPALGWRSLRIGLDRPAMLRRQLRALLRATAGRTLRVMFPMVTTVEEFRAAKAILRAETAQLRRAGRAPEQVLVGAMLEVPALVWQLPALLDEADFLSIGSNDLTQFLFAADRGNPRLAGRYDFLSAPVLDLLAEVAAAAAAASVPLSLCGEAASRPLEALAVLGVGIRAVSMPASAVPAVKAMVRGLDLGAFTRFLAGLRRSAHGGRSLRAEIAAWARDHGLSF</sequence>
<accession>A0A975U4E9</accession>
<dbReference type="InterPro" id="IPR050499">
    <property type="entry name" value="PEP-utilizing_PTS_enzyme"/>
</dbReference>
<evidence type="ECO:0000313" key="10">
    <source>
        <dbReference type="Proteomes" id="UP000694001"/>
    </source>
</evidence>
<dbReference type="EC" id="2.7.3.9" evidence="3"/>
<dbReference type="InterPro" id="IPR023151">
    <property type="entry name" value="PEP_util_CS"/>
</dbReference>
<dbReference type="Pfam" id="PF05524">
    <property type="entry name" value="PEP-utilisers_N"/>
    <property type="match status" value="1"/>
</dbReference>
<dbReference type="KEGG" id="elio:KO353_04645"/>
<evidence type="ECO:0000313" key="9">
    <source>
        <dbReference type="EMBL" id="QXM26207.1"/>
    </source>
</evidence>
<keyword evidence="6" id="KW-0762">Sugar transport</keyword>
<keyword evidence="4" id="KW-0813">Transport</keyword>
<dbReference type="PANTHER" id="PTHR46244:SF6">
    <property type="entry name" value="PHOSPHOENOLPYRUVATE-PROTEIN PHOSPHOTRANSFERASE"/>
    <property type="match status" value="1"/>
</dbReference>
<keyword evidence="10" id="KW-1185">Reference proteome</keyword>
<evidence type="ECO:0000256" key="5">
    <source>
        <dbReference type="ARBA" id="ARBA00022490"/>
    </source>
</evidence>
<dbReference type="InterPro" id="IPR003018">
    <property type="entry name" value="GAF"/>
</dbReference>
<evidence type="ECO:0000256" key="4">
    <source>
        <dbReference type="ARBA" id="ARBA00022448"/>
    </source>
</evidence>
<comment type="subcellular location">
    <subcellularLocation>
        <location evidence="2">Cytoplasm</location>
    </subcellularLocation>
</comment>
<dbReference type="Pfam" id="PF00391">
    <property type="entry name" value="PEP-utilizers"/>
    <property type="match status" value="1"/>
</dbReference>
<dbReference type="PANTHER" id="PTHR46244">
    <property type="entry name" value="PHOSPHOENOLPYRUVATE-PROTEIN PHOSPHOTRANSFERASE"/>
    <property type="match status" value="1"/>
</dbReference>
<dbReference type="GO" id="GO:0009401">
    <property type="term" value="P:phosphoenolpyruvate-dependent sugar phosphotransferase system"/>
    <property type="evidence" value="ECO:0007669"/>
    <property type="project" value="UniProtKB-KW"/>
</dbReference>